<dbReference type="PROSITE" id="PS50887">
    <property type="entry name" value="GGDEF"/>
    <property type="match status" value="1"/>
</dbReference>
<dbReference type="Proteomes" id="UP001597128">
    <property type="component" value="Unassembled WGS sequence"/>
</dbReference>
<dbReference type="PANTHER" id="PTHR33121">
    <property type="entry name" value="CYCLIC DI-GMP PHOSPHODIESTERASE PDEF"/>
    <property type="match status" value="1"/>
</dbReference>
<dbReference type="Gene3D" id="3.20.20.450">
    <property type="entry name" value="EAL domain"/>
    <property type="match status" value="1"/>
</dbReference>
<dbReference type="SMART" id="SM00267">
    <property type="entry name" value="GGDEF"/>
    <property type="match status" value="1"/>
</dbReference>
<reference evidence="4" key="1">
    <citation type="journal article" date="2019" name="Int. J. Syst. Evol. Microbiol.">
        <title>The Global Catalogue of Microorganisms (GCM) 10K type strain sequencing project: providing services to taxonomists for standard genome sequencing and annotation.</title>
        <authorList>
            <consortium name="The Broad Institute Genomics Platform"/>
            <consortium name="The Broad Institute Genome Sequencing Center for Infectious Disease"/>
            <person name="Wu L."/>
            <person name="Ma J."/>
        </authorList>
    </citation>
    <scope>NUCLEOTIDE SEQUENCE [LARGE SCALE GENOMIC DNA]</scope>
    <source>
        <strain evidence="4">CCUG 58412</strain>
    </source>
</reference>
<dbReference type="Gene3D" id="3.30.70.270">
    <property type="match status" value="1"/>
</dbReference>
<accession>A0ABW3F5P2</accession>
<name>A0ABW3F5P2_9PROT</name>
<dbReference type="SUPFAM" id="SSF53850">
    <property type="entry name" value="Periplasmic binding protein-like II"/>
    <property type="match status" value="1"/>
</dbReference>
<dbReference type="SUPFAM" id="SSF55073">
    <property type="entry name" value="Nucleotide cyclase"/>
    <property type="match status" value="1"/>
</dbReference>
<dbReference type="SMART" id="SM00062">
    <property type="entry name" value="PBPb"/>
    <property type="match status" value="1"/>
</dbReference>
<protein>
    <submittedName>
        <fullName evidence="3">EAL domain-containing protein</fullName>
    </submittedName>
</protein>
<sequence length="733" mass="82861">MLSLLAMPADAEEVMRHHYPEASLMPPLPLSAQEKAWIKAHPNLRVAVKNGWMPIEFQLENQKHAGISIDYLEQISLLTGLTFTIVDYYNNINNHEVELVTGIRGNNYPKGFQLVATPYLETTNAIYISAKNARTADNQNLNQLSHKTVAVFRNGPLAQALKTSVPDIELKLVDIADDAFEYLDAHEVDAYIGNELVLDYHIDFHKIRSIKKSGVTPITSEVFMASSEAHPLLQGILNKAILQIGTNQPEILDTWKIQPQNPFINYLIVTISLFAVVLLFQLIKLYKSSKKQALAAEEKIWFQANHDFLTQLPNRYFLKSKLTQALHQSELSLSNIGVIIIDLDNFKEINDTAGHAIGDEVLIKVAERINAIITPPNIMARFGGDEFLILMQENPDAHALHAFCTQLIEVMAAPFKIQQKSFLVSISIGASRYPDNSRHVEELIMFADEAMYQAKRTGKNRFILFNESMHDVFTRRTQLGNELRHAVERHQLYLQYQPIYNLHNQHCEKVEALLRWYHPEFGTVPPDIFINIAEENGCIIELGEWVFQQVLNDFTLLNRHFGEIEVCINLSPIQFTQSASIHNFISSISSRGIPGARFCFEITEGLLLEPSNNVIDNLNTINAHGIRLALDDFGTGYSSLAYLNKFSIDYVKIDKSFISNITANANDLALCKTIIYMGKQLNIRLIAEGVETGEQEDLLKQMGCDYSQGFYRARPLTIRDLAQSDSRADATTV</sequence>
<dbReference type="PROSITE" id="PS50883">
    <property type="entry name" value="EAL"/>
    <property type="match status" value="1"/>
</dbReference>
<dbReference type="SUPFAM" id="SSF141868">
    <property type="entry name" value="EAL domain-like"/>
    <property type="match status" value="1"/>
</dbReference>
<dbReference type="InterPro" id="IPR000160">
    <property type="entry name" value="GGDEF_dom"/>
</dbReference>
<dbReference type="InterPro" id="IPR043128">
    <property type="entry name" value="Rev_trsase/Diguanyl_cyclase"/>
</dbReference>
<dbReference type="CDD" id="cd01948">
    <property type="entry name" value="EAL"/>
    <property type="match status" value="1"/>
</dbReference>
<dbReference type="NCBIfam" id="TIGR00254">
    <property type="entry name" value="GGDEF"/>
    <property type="match status" value="1"/>
</dbReference>
<feature type="domain" description="GGDEF" evidence="2">
    <location>
        <begin position="334"/>
        <end position="467"/>
    </location>
</feature>
<evidence type="ECO:0000259" key="1">
    <source>
        <dbReference type="PROSITE" id="PS50883"/>
    </source>
</evidence>
<dbReference type="InterPro" id="IPR035919">
    <property type="entry name" value="EAL_sf"/>
</dbReference>
<dbReference type="CDD" id="cd01007">
    <property type="entry name" value="PBP2_BvgS_HisK_like"/>
    <property type="match status" value="1"/>
</dbReference>
<dbReference type="Pfam" id="PF00990">
    <property type="entry name" value="GGDEF"/>
    <property type="match status" value="1"/>
</dbReference>
<dbReference type="EMBL" id="JBHTKB010000001">
    <property type="protein sequence ID" value="MFD0912089.1"/>
    <property type="molecule type" value="Genomic_DNA"/>
</dbReference>
<dbReference type="InterPro" id="IPR001633">
    <property type="entry name" value="EAL_dom"/>
</dbReference>
<feature type="domain" description="EAL" evidence="1">
    <location>
        <begin position="476"/>
        <end position="729"/>
    </location>
</feature>
<dbReference type="CDD" id="cd01949">
    <property type="entry name" value="GGDEF"/>
    <property type="match status" value="1"/>
</dbReference>
<comment type="caution">
    <text evidence="3">The sequence shown here is derived from an EMBL/GenBank/DDBJ whole genome shotgun (WGS) entry which is preliminary data.</text>
</comment>
<dbReference type="SMART" id="SM00052">
    <property type="entry name" value="EAL"/>
    <property type="match status" value="1"/>
</dbReference>
<proteinExistence type="predicted"/>
<evidence type="ECO:0000259" key="2">
    <source>
        <dbReference type="PROSITE" id="PS50887"/>
    </source>
</evidence>
<dbReference type="RefSeq" id="WP_379054704.1">
    <property type="nucleotide sequence ID" value="NZ_JBHTKB010000001.1"/>
</dbReference>
<dbReference type="Pfam" id="PF00563">
    <property type="entry name" value="EAL"/>
    <property type="match status" value="1"/>
</dbReference>
<gene>
    <name evidence="3" type="ORF">ACFQ1Z_00885</name>
</gene>
<keyword evidence="4" id="KW-1185">Reference proteome</keyword>
<dbReference type="InterPro" id="IPR050706">
    <property type="entry name" value="Cyclic-di-GMP_PDE-like"/>
</dbReference>
<evidence type="ECO:0000313" key="3">
    <source>
        <dbReference type="EMBL" id="MFD0912089.1"/>
    </source>
</evidence>
<dbReference type="InterPro" id="IPR001638">
    <property type="entry name" value="Solute-binding_3/MltF_N"/>
</dbReference>
<evidence type="ECO:0000313" key="4">
    <source>
        <dbReference type="Proteomes" id="UP001597128"/>
    </source>
</evidence>
<organism evidence="3 4">
    <name type="scientific">Methylophilus luteus</name>
    <dbReference type="NCBI Taxonomy" id="640108"/>
    <lineage>
        <taxon>Bacteria</taxon>
        <taxon>Pseudomonadati</taxon>
        <taxon>Pseudomonadota</taxon>
        <taxon>Betaproteobacteria</taxon>
        <taxon>Nitrosomonadales</taxon>
        <taxon>Methylophilaceae</taxon>
        <taxon>Methylophilus</taxon>
    </lineage>
</organism>
<dbReference type="PANTHER" id="PTHR33121:SF70">
    <property type="entry name" value="SIGNALING PROTEIN YKOW"/>
    <property type="match status" value="1"/>
</dbReference>
<dbReference type="InterPro" id="IPR029787">
    <property type="entry name" value="Nucleotide_cyclase"/>
</dbReference>
<dbReference type="Gene3D" id="3.40.190.10">
    <property type="entry name" value="Periplasmic binding protein-like II"/>
    <property type="match status" value="2"/>
</dbReference>